<evidence type="ECO:0000313" key="2">
    <source>
        <dbReference type="EMBL" id="SOZ74388.1"/>
    </source>
</evidence>
<feature type="compositionally biased region" description="Basic and acidic residues" evidence="1">
    <location>
        <begin position="41"/>
        <end position="52"/>
    </location>
</feature>
<reference evidence="3 4" key="2">
    <citation type="submission" date="2018-01" db="EMBL/GenBank/DDBJ databases">
        <authorList>
            <person name="Gaut B.S."/>
            <person name="Morton B.R."/>
            <person name="Clegg M.T."/>
            <person name="Duvall M.R."/>
        </authorList>
    </citation>
    <scope>NUCLEOTIDE SEQUENCE</scope>
    <source>
        <strain evidence="3">Cupriavidus taiwanensis STM 8555</strain>
        <plasmid evidence="3">I</plasmid>
        <plasmid evidence="4">Plasmid cbm2613_p</plasmid>
    </source>
</reference>
<gene>
    <name evidence="3" type="ORF">CBM2612_P0198</name>
    <name evidence="2" type="ORF">CBM2613_P10034</name>
</gene>
<proteinExistence type="predicted"/>
<keyword evidence="3" id="KW-0614">Plasmid</keyword>
<geneLocation type="plasmid" evidence="4">
    <name>cbm2613_p</name>
</geneLocation>
<dbReference type="AlphaFoldDB" id="A0A375HEP5"/>
<geneLocation type="plasmid" evidence="3">
    <name>I</name>
</geneLocation>
<feature type="region of interest" description="Disordered" evidence="1">
    <location>
        <begin position="41"/>
        <end position="69"/>
    </location>
</feature>
<protein>
    <submittedName>
        <fullName evidence="3">Uncharacterized protein</fullName>
    </submittedName>
</protein>
<dbReference type="Proteomes" id="UP000256952">
    <property type="component" value="Plasmid CBM2613_p"/>
</dbReference>
<name>A0A375HEP5_9BURK</name>
<evidence type="ECO:0000313" key="4">
    <source>
        <dbReference type="Proteomes" id="UP000256952"/>
    </source>
</evidence>
<sequence>MPRQITLSAQWLLVEQGIGPFFWLAWEPISADQVSTRARRSTVDSEKGESLHRTHTVQVPAARQSGPGI</sequence>
<evidence type="ECO:0000256" key="1">
    <source>
        <dbReference type="SAM" id="MobiDB-lite"/>
    </source>
</evidence>
<dbReference type="EMBL" id="LT976981">
    <property type="protein sequence ID" value="SOZ74388.1"/>
    <property type="molecule type" value="Genomic_DNA"/>
</dbReference>
<geneLocation type="plasmid" evidence="2">
    <name>CBM2613_p</name>
</geneLocation>
<organism evidence="3">
    <name type="scientific">Cupriavidus taiwanensis</name>
    <dbReference type="NCBI Taxonomy" id="164546"/>
    <lineage>
        <taxon>Bacteria</taxon>
        <taxon>Pseudomonadati</taxon>
        <taxon>Pseudomonadota</taxon>
        <taxon>Betaproteobacteria</taxon>
        <taxon>Burkholderiales</taxon>
        <taxon>Burkholderiaceae</taxon>
        <taxon>Cupriavidus</taxon>
    </lineage>
</organism>
<evidence type="ECO:0000313" key="3">
    <source>
        <dbReference type="EMBL" id="SPD48853.1"/>
    </source>
</evidence>
<reference evidence="2" key="1">
    <citation type="submission" date="2018-01" db="EMBL/GenBank/DDBJ databases">
        <authorList>
            <person name="Clerissi C."/>
        </authorList>
    </citation>
    <scope>NUCLEOTIDE SEQUENCE</scope>
    <source>
        <strain evidence="2">Cupriavidus taiwanensis STM 8556</strain>
        <plasmid evidence="2">CBM2613_p</plasmid>
    </source>
</reference>
<dbReference type="EMBL" id="LT984809">
    <property type="protein sequence ID" value="SPD48853.1"/>
    <property type="molecule type" value="Genomic_DNA"/>
</dbReference>
<accession>A0A375HEP5</accession>